<evidence type="ECO:0000313" key="1">
    <source>
        <dbReference type="EMBL" id="KOF66625.1"/>
    </source>
</evidence>
<name>A0A0L8FQH9_OCTBM</name>
<dbReference type="EMBL" id="KQ427892">
    <property type="protein sequence ID" value="KOF66625.1"/>
    <property type="molecule type" value="Genomic_DNA"/>
</dbReference>
<organism evidence="1">
    <name type="scientific">Octopus bimaculoides</name>
    <name type="common">California two-spotted octopus</name>
    <dbReference type="NCBI Taxonomy" id="37653"/>
    <lineage>
        <taxon>Eukaryota</taxon>
        <taxon>Metazoa</taxon>
        <taxon>Spiralia</taxon>
        <taxon>Lophotrochozoa</taxon>
        <taxon>Mollusca</taxon>
        <taxon>Cephalopoda</taxon>
        <taxon>Coleoidea</taxon>
        <taxon>Octopodiformes</taxon>
        <taxon>Octopoda</taxon>
        <taxon>Incirrata</taxon>
        <taxon>Octopodidae</taxon>
        <taxon>Octopus</taxon>
    </lineage>
</organism>
<proteinExistence type="predicted"/>
<accession>A0A0L8FQH9</accession>
<gene>
    <name evidence="1" type="ORF">OCBIM_22011758mg</name>
</gene>
<sequence length="140" mass="15387">MCSNIRGRLTGKIAFVCGRCTGTINTKNVQKIDSINCQVGKLEVVDSFCYLGNQVSSGGGCSESIAVRIRIGWAKFRKLLSLLVTKGLPLRVKGRLYDACVQTAMLHDSETWAVTAKDMCRLERNGVSILCWMCKVSVHV</sequence>
<reference evidence="1" key="1">
    <citation type="submission" date="2015-07" db="EMBL/GenBank/DDBJ databases">
        <title>MeaNS - Measles Nucleotide Surveillance Program.</title>
        <authorList>
            <person name="Tran T."/>
            <person name="Druce J."/>
        </authorList>
    </citation>
    <scope>NUCLEOTIDE SEQUENCE</scope>
    <source>
        <strain evidence="1">UCB-OBI-ISO-001</strain>
        <tissue evidence="1">Gonad</tissue>
    </source>
</reference>
<dbReference type="AlphaFoldDB" id="A0A0L8FQH9"/>
<protein>
    <submittedName>
        <fullName evidence="1">Uncharacterized protein</fullName>
    </submittedName>
</protein>